<reference evidence="5" key="1">
    <citation type="journal article" date="2014" name="Science">
        <title>Ancient hybridizations among the ancestral genomes of bread wheat.</title>
        <authorList>
            <consortium name="International Wheat Genome Sequencing Consortium,"/>
            <person name="Marcussen T."/>
            <person name="Sandve S.R."/>
            <person name="Heier L."/>
            <person name="Spannagl M."/>
            <person name="Pfeifer M."/>
            <person name="Jakobsen K.S."/>
            <person name="Wulff B.B."/>
            <person name="Steuernagel B."/>
            <person name="Mayer K.F."/>
            <person name="Olsen O.A."/>
        </authorList>
    </citation>
    <scope>NUCLEOTIDE SEQUENCE [LARGE SCALE GENOMIC DNA]</scope>
    <source>
        <strain evidence="5">cv. AL8/78</strain>
    </source>
</reference>
<dbReference type="Pfam" id="PF03181">
    <property type="entry name" value="BURP"/>
    <property type="match status" value="1"/>
</dbReference>
<dbReference type="GeneID" id="109776203"/>
<proteinExistence type="predicted"/>
<evidence type="ECO:0000313" key="4">
    <source>
        <dbReference type="EnsemblPlants" id="AET1Gv20086700.1"/>
    </source>
</evidence>
<dbReference type="Proteomes" id="UP000015105">
    <property type="component" value="Chromosome 1D"/>
</dbReference>
<evidence type="ECO:0000259" key="3">
    <source>
        <dbReference type="PROSITE" id="PS51277"/>
    </source>
</evidence>
<reference evidence="4" key="3">
    <citation type="journal article" date="2017" name="Nature">
        <title>Genome sequence of the progenitor of the wheat D genome Aegilops tauschii.</title>
        <authorList>
            <person name="Luo M.C."/>
            <person name="Gu Y.Q."/>
            <person name="Puiu D."/>
            <person name="Wang H."/>
            <person name="Twardziok S.O."/>
            <person name="Deal K.R."/>
            <person name="Huo N."/>
            <person name="Zhu T."/>
            <person name="Wang L."/>
            <person name="Wang Y."/>
            <person name="McGuire P.E."/>
            <person name="Liu S."/>
            <person name="Long H."/>
            <person name="Ramasamy R.K."/>
            <person name="Rodriguez J.C."/>
            <person name="Van S.L."/>
            <person name="Yuan L."/>
            <person name="Wang Z."/>
            <person name="Xia Z."/>
            <person name="Xiao L."/>
            <person name="Anderson O.D."/>
            <person name="Ouyang S."/>
            <person name="Liang Y."/>
            <person name="Zimin A.V."/>
            <person name="Pertea G."/>
            <person name="Qi P."/>
            <person name="Bennetzen J.L."/>
            <person name="Dai X."/>
            <person name="Dawson M.W."/>
            <person name="Muller H.G."/>
            <person name="Kugler K."/>
            <person name="Rivarola-Duarte L."/>
            <person name="Spannagl M."/>
            <person name="Mayer K.F.X."/>
            <person name="Lu F.H."/>
            <person name="Bevan M.W."/>
            <person name="Leroy P."/>
            <person name="Li P."/>
            <person name="You F.M."/>
            <person name="Sun Q."/>
            <person name="Liu Z."/>
            <person name="Lyons E."/>
            <person name="Wicker T."/>
            <person name="Salzberg S.L."/>
            <person name="Devos K.M."/>
            <person name="Dvorak J."/>
        </authorList>
    </citation>
    <scope>NUCLEOTIDE SEQUENCE [LARGE SCALE GENOMIC DNA]</scope>
    <source>
        <strain evidence="4">cv. AL8/78</strain>
    </source>
</reference>
<protein>
    <recommendedName>
        <fullName evidence="3">BURP domain-containing protein</fullName>
    </recommendedName>
</protein>
<feature type="compositionally biased region" description="Polar residues" evidence="1">
    <location>
        <begin position="153"/>
        <end position="169"/>
    </location>
</feature>
<dbReference type="STRING" id="200361.A0A452XP01"/>
<dbReference type="EnsemblPlants" id="AET1Gv20086700.1">
    <property type="protein sequence ID" value="AET1Gv20086700.1"/>
    <property type="gene ID" value="AET1Gv20086700"/>
</dbReference>
<evidence type="ECO:0000256" key="1">
    <source>
        <dbReference type="SAM" id="MobiDB-lite"/>
    </source>
</evidence>
<dbReference type="PANTHER" id="PTHR31236:SF7">
    <property type="entry name" value="BURP DOMAIN-CONTAINING PROTEIN 10"/>
    <property type="match status" value="1"/>
</dbReference>
<keyword evidence="2" id="KW-0732">Signal</keyword>
<feature type="region of interest" description="Disordered" evidence="1">
    <location>
        <begin position="79"/>
        <end position="337"/>
    </location>
</feature>
<feature type="compositionally biased region" description="Polar residues" evidence="1">
    <location>
        <begin position="197"/>
        <end position="215"/>
    </location>
</feature>
<feature type="compositionally biased region" description="Low complexity" evidence="1">
    <location>
        <begin position="284"/>
        <end position="294"/>
    </location>
</feature>
<keyword evidence="5" id="KW-1185">Reference proteome</keyword>
<accession>A0A452XP01</accession>
<dbReference type="PANTHER" id="PTHR31236">
    <property type="entry name" value="BURP DOMAIN PROTEIN USPL1-LIKE"/>
    <property type="match status" value="1"/>
</dbReference>
<dbReference type="Gramene" id="AET1Gv20086700.1">
    <property type="protein sequence ID" value="AET1Gv20086700.1"/>
    <property type="gene ID" value="AET1Gv20086700"/>
</dbReference>
<feature type="compositionally biased region" description="Polar residues" evidence="1">
    <location>
        <begin position="314"/>
        <end position="324"/>
    </location>
</feature>
<dbReference type="RefSeq" id="XP_020190447.1">
    <property type="nucleotide sequence ID" value="XM_020334858.4"/>
</dbReference>
<organism evidence="4 5">
    <name type="scientific">Aegilops tauschii subsp. strangulata</name>
    <name type="common">Goatgrass</name>
    <dbReference type="NCBI Taxonomy" id="200361"/>
    <lineage>
        <taxon>Eukaryota</taxon>
        <taxon>Viridiplantae</taxon>
        <taxon>Streptophyta</taxon>
        <taxon>Embryophyta</taxon>
        <taxon>Tracheophyta</taxon>
        <taxon>Spermatophyta</taxon>
        <taxon>Magnoliopsida</taxon>
        <taxon>Liliopsida</taxon>
        <taxon>Poales</taxon>
        <taxon>Poaceae</taxon>
        <taxon>BOP clade</taxon>
        <taxon>Pooideae</taxon>
        <taxon>Triticodae</taxon>
        <taxon>Triticeae</taxon>
        <taxon>Triticinae</taxon>
        <taxon>Aegilops</taxon>
    </lineage>
</organism>
<dbReference type="InterPro" id="IPR004873">
    <property type="entry name" value="BURP_dom"/>
</dbReference>
<feature type="chain" id="PRO_5019292147" description="BURP domain-containing protein" evidence="2">
    <location>
        <begin position="17"/>
        <end position="595"/>
    </location>
</feature>
<dbReference type="SMART" id="SM01045">
    <property type="entry name" value="BURP"/>
    <property type="match status" value="1"/>
</dbReference>
<feature type="compositionally biased region" description="Polar residues" evidence="1">
    <location>
        <begin position="108"/>
        <end position="139"/>
    </location>
</feature>
<feature type="signal peptide" evidence="2">
    <location>
        <begin position="1"/>
        <end position="16"/>
    </location>
</feature>
<sequence length="595" mass="63975">MSVMLSLVSWFLLAMAAGGGLHANSATAEVTIASNSAAVTAYWHTMLPNTLMPSAILELLAPPAGNEVQNSKCVWGPSTPNDVEKINNGNWGPSTKAEDEKSNGVWDPSTTNDVMKNNGNWGPSTTNDVEKNNGNWGSSTRKDVQKSKGVWGSFTTNDVEKINNGNWGPSTKAEDEKSNGVWDPSTTNDVMKDNGNWGPSTTNDVEKNNGNWGSSTRKDVQKSKGVWGSFTTNDVEKINNGNWGPSTKAEDEKSNGVWDLSTTNDILKNNGNWGPSNKAEDQKNNGNSGSSTTNDIQKRSRKWGPSTKADDQNHNGNWAWGSSTKAEDQNHNGNWAWGSLDIQKSHAGESHIGQDNHKHGTMSNMVFLEEALKPGSTIPCYIQPSATLGAPLLRRDVADSIPMSTGNFIKILTMFAPASNDMATKIWSTLDDCEHPRAIKGETKACVSSVESMVEFAASVLGVSTYNLAAFSSPDVPVDGVMTGRGYKVAAVTRVREAGDTMTCHRGSFPFAMFMCHAVNPTRVYSVTLEGEDVDADGAGQRMEVLAVCHLDTSDFHPAKMPLHVKPGDAPLCHFISRDSILWAPATPASAHAAA</sequence>
<evidence type="ECO:0000313" key="5">
    <source>
        <dbReference type="Proteomes" id="UP000015105"/>
    </source>
</evidence>
<evidence type="ECO:0000256" key="2">
    <source>
        <dbReference type="SAM" id="SignalP"/>
    </source>
</evidence>
<feature type="compositionally biased region" description="Polar residues" evidence="1">
    <location>
        <begin position="260"/>
        <end position="275"/>
    </location>
</feature>
<reference evidence="5" key="2">
    <citation type="journal article" date="2017" name="Nat. Plants">
        <title>The Aegilops tauschii genome reveals multiple impacts of transposons.</title>
        <authorList>
            <person name="Zhao G."/>
            <person name="Zou C."/>
            <person name="Li K."/>
            <person name="Wang K."/>
            <person name="Li T."/>
            <person name="Gao L."/>
            <person name="Zhang X."/>
            <person name="Wang H."/>
            <person name="Yang Z."/>
            <person name="Liu X."/>
            <person name="Jiang W."/>
            <person name="Mao L."/>
            <person name="Kong X."/>
            <person name="Jiao Y."/>
            <person name="Jia J."/>
        </authorList>
    </citation>
    <scope>NUCLEOTIDE SEQUENCE [LARGE SCALE GENOMIC DNA]</scope>
    <source>
        <strain evidence="5">cv. AL8/78</strain>
    </source>
</reference>
<reference evidence="4" key="4">
    <citation type="submission" date="2019-03" db="UniProtKB">
        <authorList>
            <consortium name="EnsemblPlants"/>
        </authorList>
    </citation>
    <scope>IDENTIFICATION</scope>
</reference>
<feature type="domain" description="BURP" evidence="3">
    <location>
        <begin position="366"/>
        <end position="586"/>
    </location>
</feature>
<dbReference type="PROSITE" id="PS51277">
    <property type="entry name" value="BURP"/>
    <property type="match status" value="1"/>
</dbReference>
<reference evidence="4" key="5">
    <citation type="journal article" date="2021" name="G3 (Bethesda)">
        <title>Aegilops tauschii genome assembly Aet v5.0 features greater sequence contiguity and improved annotation.</title>
        <authorList>
            <person name="Wang L."/>
            <person name="Zhu T."/>
            <person name="Rodriguez J.C."/>
            <person name="Deal K.R."/>
            <person name="Dubcovsky J."/>
            <person name="McGuire P.E."/>
            <person name="Lux T."/>
            <person name="Spannagl M."/>
            <person name="Mayer K.F.X."/>
            <person name="Baldrich P."/>
            <person name="Meyers B.C."/>
            <person name="Huo N."/>
            <person name="Gu Y.Q."/>
            <person name="Zhou H."/>
            <person name="Devos K.M."/>
            <person name="Bennetzen J.L."/>
            <person name="Unver T."/>
            <person name="Budak H."/>
            <person name="Gulick P.J."/>
            <person name="Galiba G."/>
            <person name="Kalapos B."/>
            <person name="Nelson D.R."/>
            <person name="Li P."/>
            <person name="You F.M."/>
            <person name="Luo M.C."/>
            <person name="Dvorak J."/>
        </authorList>
    </citation>
    <scope>NUCLEOTIDE SEQUENCE [LARGE SCALE GENOMIC DNA]</scope>
    <source>
        <strain evidence="4">cv. AL8/78</strain>
    </source>
</reference>
<dbReference type="AlphaFoldDB" id="A0A452XP01"/>
<dbReference type="InterPro" id="IPR044816">
    <property type="entry name" value="BURP"/>
</dbReference>
<feature type="compositionally biased region" description="Polar residues" evidence="1">
    <location>
        <begin position="229"/>
        <end position="245"/>
    </location>
</feature>
<name>A0A452XP01_AEGTS</name>